<evidence type="ECO:0000256" key="1">
    <source>
        <dbReference type="ARBA" id="ARBA00022452"/>
    </source>
</evidence>
<sequence>MRFFNFFACICLIFSTSVFSFADVKLPSSTDPGRIEKQLQPTPKPKSEPRLSLPVPAKQIPPEKADEIQFELSGITLQGNTVYSAAELLGYWQDLLGKKVTLTQVYAVADAITAHYRNAGYILTQAIIPPQQINNGMVLIKVIEGHAKDVLIEGDVKGRQGLFNAWVKKIKASKPLNNAVLERYTLIAGDVNGLTVKSIIRPSRTTSGASDVVLVIEHKPLDADITYDNRGTRAMGPRQVMANLGANSLFDLLEQTDLTVLMTDDFEELRYYALQHSQLLNSEGLTLNLSGNISYSDLGDYLDDYDVEGRNKSFNVELAYPLIRSRNKNLSCKTSLTVRHSRTDTMDELQSEDRLSIVKVGIDYDYTDRWQGVNMVNLMYYGGLDMFGSRETGSDHLTRADGHSQFAKVTLDLYRRQILPANFSLLIAGTAQWADVSLLSSEEFGYGGTQYGRAYDSSSITGDRGLAGKLELQYIRSFGTDPWNYYQLYAFYDVGRTFSNSPLKDENTTGQSVGGGVRFAWSHYLSGSVEVAQPLTAHISELNRRDDSPRVFFNVTAKY</sequence>
<dbReference type="EMBL" id="QLNI01000048">
    <property type="protein sequence ID" value="RAM00440.1"/>
    <property type="molecule type" value="Genomic_DNA"/>
</dbReference>
<keyword evidence="2" id="KW-0812">Transmembrane</keyword>
<keyword evidence="5" id="KW-0732">Signal</keyword>
<dbReference type="Pfam" id="PF08479">
    <property type="entry name" value="POTRA_2"/>
    <property type="match status" value="1"/>
</dbReference>
<dbReference type="Pfam" id="PF03865">
    <property type="entry name" value="ShlB"/>
    <property type="match status" value="1"/>
</dbReference>
<keyword evidence="3" id="KW-0998">Cell outer membrane</keyword>
<evidence type="ECO:0000259" key="7">
    <source>
        <dbReference type="Pfam" id="PF08479"/>
    </source>
</evidence>
<dbReference type="Proteomes" id="UP000293902">
    <property type="component" value="Chromosome"/>
</dbReference>
<organism evidence="9 10">
    <name type="scientific">Desulfobacter hydrogenophilus</name>
    <dbReference type="NCBI Taxonomy" id="2291"/>
    <lineage>
        <taxon>Bacteria</taxon>
        <taxon>Pseudomonadati</taxon>
        <taxon>Thermodesulfobacteriota</taxon>
        <taxon>Desulfobacteria</taxon>
        <taxon>Desulfobacterales</taxon>
        <taxon>Desulfobacteraceae</taxon>
        <taxon>Desulfobacter</taxon>
    </lineage>
</organism>
<evidence type="ECO:0000313" key="8">
    <source>
        <dbReference type="EMBL" id="QBH14743.1"/>
    </source>
</evidence>
<feature type="signal peptide" evidence="5">
    <location>
        <begin position="1"/>
        <end position="22"/>
    </location>
</feature>
<evidence type="ECO:0000313" key="11">
    <source>
        <dbReference type="Proteomes" id="UP000293902"/>
    </source>
</evidence>
<name>A0A328F9U0_9BACT</name>
<dbReference type="GO" id="GO:0008320">
    <property type="term" value="F:protein transmembrane transporter activity"/>
    <property type="evidence" value="ECO:0007669"/>
    <property type="project" value="TreeGrafter"/>
</dbReference>
<dbReference type="PANTHER" id="PTHR34597">
    <property type="entry name" value="SLR1661 PROTEIN"/>
    <property type="match status" value="1"/>
</dbReference>
<dbReference type="EMBL" id="CP036313">
    <property type="protein sequence ID" value="QBH14743.1"/>
    <property type="molecule type" value="Genomic_DNA"/>
</dbReference>
<feature type="chain" id="PRO_5030062881" evidence="5">
    <location>
        <begin position="23"/>
        <end position="559"/>
    </location>
</feature>
<evidence type="ECO:0000256" key="3">
    <source>
        <dbReference type="ARBA" id="ARBA00023237"/>
    </source>
</evidence>
<dbReference type="InterPro" id="IPR051544">
    <property type="entry name" value="TPS_OM_transporter"/>
</dbReference>
<feature type="domain" description="Polypeptide-transport-associated ShlB-type" evidence="7">
    <location>
        <begin position="70"/>
        <end position="145"/>
    </location>
</feature>
<dbReference type="InterPro" id="IPR013686">
    <property type="entry name" value="Polypept-transport_assoc_ShlB"/>
</dbReference>
<reference evidence="9 10" key="1">
    <citation type="submission" date="2018-06" db="EMBL/GenBank/DDBJ databases">
        <title>Complete Genome Sequence of Desulfobacter hydrogenophilus (DSM3380).</title>
        <authorList>
            <person name="Marietou A."/>
            <person name="Schreiber L."/>
            <person name="Marshall I."/>
            <person name="Jorgensen B."/>
        </authorList>
    </citation>
    <scope>NUCLEOTIDE SEQUENCE [LARGE SCALE GENOMIC DNA]</scope>
    <source>
        <strain evidence="9 10">DSM 3380</strain>
    </source>
</reference>
<dbReference type="Proteomes" id="UP000248798">
    <property type="component" value="Unassembled WGS sequence"/>
</dbReference>
<dbReference type="OrthoDB" id="572300at2"/>
<keyword evidence="11" id="KW-1185">Reference proteome</keyword>
<dbReference type="GO" id="GO:0098046">
    <property type="term" value="C:type V protein secretion system complex"/>
    <property type="evidence" value="ECO:0007669"/>
    <property type="project" value="TreeGrafter"/>
</dbReference>
<dbReference type="InterPro" id="IPR005565">
    <property type="entry name" value="Hemolysn_activator_HlyB_C"/>
</dbReference>
<reference evidence="8 11" key="2">
    <citation type="submission" date="2019-02" db="EMBL/GenBank/DDBJ databases">
        <title>Complete genome sequence of Desulfobacter hydrogenophilus AcRS1.</title>
        <authorList>
            <person name="Marietou A."/>
            <person name="Lund M.B."/>
            <person name="Marshall I.P.G."/>
            <person name="Schreiber L."/>
            <person name="Jorgensen B."/>
        </authorList>
    </citation>
    <scope>NUCLEOTIDE SEQUENCE [LARGE SCALE GENOMIC DNA]</scope>
    <source>
        <strain evidence="8 11">AcRS1</strain>
    </source>
</reference>
<dbReference type="Gene3D" id="2.40.160.50">
    <property type="entry name" value="membrane protein fhac: a member of the omp85/tpsb transporter family"/>
    <property type="match status" value="1"/>
</dbReference>
<dbReference type="AlphaFoldDB" id="A0A328F9U0"/>
<evidence type="ECO:0000256" key="4">
    <source>
        <dbReference type="SAM" id="MobiDB-lite"/>
    </source>
</evidence>
<dbReference type="GO" id="GO:0046819">
    <property type="term" value="P:protein secretion by the type V secretion system"/>
    <property type="evidence" value="ECO:0007669"/>
    <property type="project" value="TreeGrafter"/>
</dbReference>
<feature type="domain" description="Haemolysin activator HlyB C-terminal" evidence="6">
    <location>
        <begin position="208"/>
        <end position="514"/>
    </location>
</feature>
<keyword evidence="1" id="KW-0472">Membrane</keyword>
<dbReference type="Gene3D" id="3.10.20.310">
    <property type="entry name" value="membrane protein fhac"/>
    <property type="match status" value="1"/>
</dbReference>
<proteinExistence type="predicted"/>
<feature type="region of interest" description="Disordered" evidence="4">
    <location>
        <begin position="32"/>
        <end position="56"/>
    </location>
</feature>
<evidence type="ECO:0000313" key="9">
    <source>
        <dbReference type="EMBL" id="RAM00440.1"/>
    </source>
</evidence>
<keyword evidence="1" id="KW-1134">Transmembrane beta strand</keyword>
<evidence type="ECO:0000256" key="5">
    <source>
        <dbReference type="SAM" id="SignalP"/>
    </source>
</evidence>
<evidence type="ECO:0000313" key="10">
    <source>
        <dbReference type="Proteomes" id="UP000248798"/>
    </source>
</evidence>
<evidence type="ECO:0000256" key="2">
    <source>
        <dbReference type="ARBA" id="ARBA00022692"/>
    </source>
</evidence>
<evidence type="ECO:0000259" key="6">
    <source>
        <dbReference type="Pfam" id="PF03865"/>
    </source>
</evidence>
<protein>
    <submittedName>
        <fullName evidence="9">ShlB/FhaC/HecB family hemolysin secretion/activation protein</fullName>
    </submittedName>
</protein>
<gene>
    <name evidence="9" type="ORF">DO021_19120</name>
    <name evidence="8" type="ORF">EYB58_18565</name>
</gene>
<dbReference type="PANTHER" id="PTHR34597:SF6">
    <property type="entry name" value="BLR6126 PROTEIN"/>
    <property type="match status" value="1"/>
</dbReference>
<accession>A0A328F9U0</accession>
<dbReference type="RefSeq" id="WP_111959646.1">
    <property type="nucleotide sequence ID" value="NZ_CP036313.1"/>
</dbReference>